<organism evidence="1 2">
    <name type="scientific">Tritrichomonas musculus</name>
    <dbReference type="NCBI Taxonomy" id="1915356"/>
    <lineage>
        <taxon>Eukaryota</taxon>
        <taxon>Metamonada</taxon>
        <taxon>Parabasalia</taxon>
        <taxon>Tritrichomonadida</taxon>
        <taxon>Tritrichomonadidae</taxon>
        <taxon>Tritrichomonas</taxon>
    </lineage>
</organism>
<protein>
    <submittedName>
        <fullName evidence="1">Uncharacterized protein</fullName>
    </submittedName>
</protein>
<comment type="caution">
    <text evidence="1">The sequence shown here is derived from an EMBL/GenBank/DDBJ whole genome shotgun (WGS) entry which is preliminary data.</text>
</comment>
<evidence type="ECO:0000313" key="1">
    <source>
        <dbReference type="EMBL" id="KAK8894568.1"/>
    </source>
</evidence>
<keyword evidence="2" id="KW-1185">Reference proteome</keyword>
<dbReference type="Proteomes" id="UP001470230">
    <property type="component" value="Unassembled WGS sequence"/>
</dbReference>
<evidence type="ECO:0000313" key="2">
    <source>
        <dbReference type="Proteomes" id="UP001470230"/>
    </source>
</evidence>
<dbReference type="InterPro" id="IPR016024">
    <property type="entry name" value="ARM-type_fold"/>
</dbReference>
<gene>
    <name evidence="1" type="ORF">M9Y10_023003</name>
</gene>
<reference evidence="1 2" key="1">
    <citation type="submission" date="2024-04" db="EMBL/GenBank/DDBJ databases">
        <title>Tritrichomonas musculus Genome.</title>
        <authorList>
            <person name="Alves-Ferreira E."/>
            <person name="Grigg M."/>
            <person name="Lorenzi H."/>
            <person name="Galac M."/>
        </authorList>
    </citation>
    <scope>NUCLEOTIDE SEQUENCE [LARGE SCALE GENOMIC DNA]</scope>
    <source>
        <strain evidence="1 2">EAF2021</strain>
    </source>
</reference>
<dbReference type="EMBL" id="JAPFFF010000003">
    <property type="protein sequence ID" value="KAK8894568.1"/>
    <property type="molecule type" value="Genomic_DNA"/>
</dbReference>
<sequence>MVNKFLRMTQSHVTLELIQALISKNKSKLDKNPGFIIDIFKSLHGQFAVAFFRFMMAMFGPKVEFLKHACETIVYLSLFIKELAKLCETDVEYVKNMLNMPELKDEGRGALQQTLDMILVVFINPDSEINEKMVSIIIKFVVEKCFEFDSHNPILPLLCICSTVESKREEISKIDQIWTYIMGGITSVNRVDPTGISNQTSPISSKSRKSKFISSFNFNNISNSNSIAINHKSALILIENIPLCENQNVRIEIWNKLVQTFIISHDPYTAHAISSLLKRSAEFDFNDLIPTILEGVRNENDTMFCLTSLKLCRALNANADKVLVDGNIFDFMCMQIPKKDNVVNKSIGKLLIKMVQTMDEEFPFISDLFATILLYL</sequence>
<accession>A0ABR2KU37</accession>
<proteinExistence type="predicted"/>
<name>A0ABR2KU37_9EUKA</name>
<dbReference type="SUPFAM" id="SSF48371">
    <property type="entry name" value="ARM repeat"/>
    <property type="match status" value="1"/>
</dbReference>